<evidence type="ECO:0000259" key="2">
    <source>
        <dbReference type="PROSITE" id="PS50943"/>
    </source>
</evidence>
<dbReference type="Gene3D" id="1.10.260.40">
    <property type="entry name" value="lambda repressor-like DNA-binding domains"/>
    <property type="match status" value="1"/>
</dbReference>
<dbReference type="EMBL" id="JAATJH010000017">
    <property type="protein sequence ID" value="NJC28523.1"/>
    <property type="molecule type" value="Genomic_DNA"/>
</dbReference>
<dbReference type="InterPro" id="IPR010982">
    <property type="entry name" value="Lambda_DNA-bd_dom_sf"/>
</dbReference>
<dbReference type="SUPFAM" id="SSF47413">
    <property type="entry name" value="lambda repressor-like DNA-binding domains"/>
    <property type="match status" value="1"/>
</dbReference>
<reference evidence="3 4" key="1">
    <citation type="submission" date="2020-03" db="EMBL/GenBank/DDBJ databases">
        <title>Genomic Encyclopedia of Type Strains, Phase IV (KMG-IV): sequencing the most valuable type-strain genomes for metagenomic binning, comparative biology and taxonomic classification.</title>
        <authorList>
            <person name="Goeker M."/>
        </authorList>
    </citation>
    <scope>NUCLEOTIDE SEQUENCE [LARGE SCALE GENOMIC DNA]</scope>
    <source>
        <strain evidence="3 4">DSM 105096</strain>
    </source>
</reference>
<dbReference type="InterPro" id="IPR001387">
    <property type="entry name" value="Cro/C1-type_HTH"/>
</dbReference>
<dbReference type="PANTHER" id="PTHR46797:SF1">
    <property type="entry name" value="METHYLPHOSPHONATE SYNTHASE"/>
    <property type="match status" value="1"/>
</dbReference>
<name>A0ABX0XGR0_9BACT</name>
<dbReference type="PROSITE" id="PS50943">
    <property type="entry name" value="HTH_CROC1"/>
    <property type="match status" value="1"/>
</dbReference>
<protein>
    <submittedName>
        <fullName evidence="3">DNA-binding XRE family transcriptional regulator</fullName>
    </submittedName>
</protein>
<accession>A0ABX0XGR0</accession>
<organism evidence="3 4">
    <name type="scientific">Neolewinella antarctica</name>
    <dbReference type="NCBI Taxonomy" id="442734"/>
    <lineage>
        <taxon>Bacteria</taxon>
        <taxon>Pseudomonadati</taxon>
        <taxon>Bacteroidota</taxon>
        <taxon>Saprospiria</taxon>
        <taxon>Saprospirales</taxon>
        <taxon>Lewinellaceae</taxon>
        <taxon>Neolewinella</taxon>
    </lineage>
</organism>
<feature type="domain" description="HTH cro/C1-type" evidence="2">
    <location>
        <begin position="133"/>
        <end position="179"/>
    </location>
</feature>
<evidence type="ECO:0000313" key="4">
    <source>
        <dbReference type="Proteomes" id="UP000770785"/>
    </source>
</evidence>
<dbReference type="GO" id="GO:0003677">
    <property type="term" value="F:DNA binding"/>
    <property type="evidence" value="ECO:0007669"/>
    <property type="project" value="UniProtKB-KW"/>
</dbReference>
<proteinExistence type="predicted"/>
<dbReference type="InterPro" id="IPR050807">
    <property type="entry name" value="TransReg_Diox_bact_type"/>
</dbReference>
<dbReference type="SMART" id="SM00530">
    <property type="entry name" value="HTH_XRE"/>
    <property type="match status" value="1"/>
</dbReference>
<dbReference type="Proteomes" id="UP000770785">
    <property type="component" value="Unassembled WGS sequence"/>
</dbReference>
<comment type="caution">
    <text evidence="3">The sequence shown here is derived from an EMBL/GenBank/DDBJ whole genome shotgun (WGS) entry which is preliminary data.</text>
</comment>
<sequence length="189" mass="21457">MGKGEPGRIEGTLGIAQKKRMTMISKVLKINSVDGMRIHCTFSTGEYRVVDLYKFAEKYGFQEDPNLLRLLGSQKLNVKVENGTLTFPDLIKEIEFKSGKKLRVEFDLDPIMLYDSSEEDKKLSNLFQIGSQLKKARKQAGLTQNELATRVGTSKSYISRIENNRTDIALKTLRRIVEVGLEKRLLIAD</sequence>
<evidence type="ECO:0000313" key="3">
    <source>
        <dbReference type="EMBL" id="NJC28523.1"/>
    </source>
</evidence>
<dbReference type="RefSeq" id="WP_245184771.1">
    <property type="nucleotide sequence ID" value="NZ_JAATJH010000017.1"/>
</dbReference>
<keyword evidence="4" id="KW-1185">Reference proteome</keyword>
<dbReference type="Pfam" id="PF01381">
    <property type="entry name" value="HTH_3"/>
    <property type="match status" value="1"/>
</dbReference>
<gene>
    <name evidence="3" type="ORF">GGR27_004048</name>
</gene>
<keyword evidence="1 3" id="KW-0238">DNA-binding</keyword>
<dbReference type="PANTHER" id="PTHR46797">
    <property type="entry name" value="HTH-TYPE TRANSCRIPTIONAL REGULATOR"/>
    <property type="match status" value="1"/>
</dbReference>
<evidence type="ECO:0000256" key="1">
    <source>
        <dbReference type="ARBA" id="ARBA00023125"/>
    </source>
</evidence>
<dbReference type="CDD" id="cd00093">
    <property type="entry name" value="HTH_XRE"/>
    <property type="match status" value="1"/>
</dbReference>